<protein>
    <submittedName>
        <fullName evidence="1">Uncharacterized protein</fullName>
    </submittedName>
</protein>
<dbReference type="AlphaFoldDB" id="A0A0F9N8L3"/>
<comment type="caution">
    <text evidence="1">The sequence shown here is derived from an EMBL/GenBank/DDBJ whole genome shotgun (WGS) entry which is preliminary data.</text>
</comment>
<name>A0A0F9N8L3_9ZZZZ</name>
<accession>A0A0F9N8L3</accession>
<proteinExistence type="predicted"/>
<sequence>MPSKVKWRTRIKELRRLSFEIYKNKEITKEQFLQRLNAIFPEFAYIQNVDNRAKNVAYSFHNY</sequence>
<dbReference type="EMBL" id="LAZR01004480">
    <property type="protein sequence ID" value="KKN08222.1"/>
    <property type="molecule type" value="Genomic_DNA"/>
</dbReference>
<evidence type="ECO:0000313" key="1">
    <source>
        <dbReference type="EMBL" id="KKN08222.1"/>
    </source>
</evidence>
<gene>
    <name evidence="1" type="ORF">LCGC14_1058950</name>
</gene>
<reference evidence="1" key="1">
    <citation type="journal article" date="2015" name="Nature">
        <title>Complex archaea that bridge the gap between prokaryotes and eukaryotes.</title>
        <authorList>
            <person name="Spang A."/>
            <person name="Saw J.H."/>
            <person name="Jorgensen S.L."/>
            <person name="Zaremba-Niedzwiedzka K."/>
            <person name="Martijn J."/>
            <person name="Lind A.E."/>
            <person name="van Eijk R."/>
            <person name="Schleper C."/>
            <person name="Guy L."/>
            <person name="Ettema T.J."/>
        </authorList>
    </citation>
    <scope>NUCLEOTIDE SEQUENCE</scope>
</reference>
<organism evidence="1">
    <name type="scientific">marine sediment metagenome</name>
    <dbReference type="NCBI Taxonomy" id="412755"/>
    <lineage>
        <taxon>unclassified sequences</taxon>
        <taxon>metagenomes</taxon>
        <taxon>ecological metagenomes</taxon>
    </lineage>
</organism>